<dbReference type="SUPFAM" id="SSF51445">
    <property type="entry name" value="(Trans)glycosidases"/>
    <property type="match status" value="1"/>
</dbReference>
<dbReference type="InterPro" id="IPR001764">
    <property type="entry name" value="Glyco_hydro_3_N"/>
</dbReference>
<dbReference type="Pfam" id="PF00933">
    <property type="entry name" value="Glyco_hydro_3"/>
    <property type="match status" value="1"/>
</dbReference>
<comment type="caution">
    <text evidence="9">The sequence shown here is derived from an EMBL/GenBank/DDBJ whole genome shotgun (WGS) entry which is preliminary data.</text>
</comment>
<protein>
    <recommendedName>
        <fullName evidence="3">beta-glucosidase</fullName>
        <ecNumber evidence="3">3.2.1.21</ecNumber>
    </recommendedName>
</protein>
<dbReference type="InterPro" id="IPR017853">
    <property type="entry name" value="GH"/>
</dbReference>
<evidence type="ECO:0000256" key="2">
    <source>
        <dbReference type="ARBA" id="ARBA00005336"/>
    </source>
</evidence>
<dbReference type="EMBL" id="CAXAMM010013470">
    <property type="protein sequence ID" value="CAK9031496.1"/>
    <property type="molecule type" value="Genomic_DNA"/>
</dbReference>
<dbReference type="InterPro" id="IPR019800">
    <property type="entry name" value="Glyco_hydro_3_AS"/>
</dbReference>
<evidence type="ECO:0000313" key="10">
    <source>
        <dbReference type="Proteomes" id="UP001642464"/>
    </source>
</evidence>
<sequence length="727" mass="79052">MLPRDDPQIEQLISKMTLEEKAGQLTILADTIRPCNPDINPEVNHRQADEMVDQIRRSRVGSIFNGVGVKEGREAQRIAIEETRLGIPLIFGSDVIHGMWTVFPIPLGEAASFEPSIAEQTARATALETTASGIHWTFAPMVDVARDQRWGRVAEGSGEDVFLGKAFAVARVKGFQGSDLRSEDALLSTPKHFAAYGGVSGGMEYNFVEISESTLRDVHLPAFKACLDAGALTLMSAFNDIAGVPASGNKWLMTDILRGEWHFKGFVVSDYTADEELVNHGFAADGRDAARLAFTAGVDMSMQSGLYVDHLPDLVASGQVSLEAVDEGVRRILSVKKAIGLFENPYKCLDLKREESLEKIKSGHDELARESARRSIVLLKNEKLLPLKKSGQKILLVGPFASDVDNLHGCWTVYGDKKRAVPVDVGICMKSKDVEVLQGCNFEASTDRGIDEAVEAAKRADVVVLAIGEPEDFSGESQSRTQIVVPEAQQKLAEALAAAGTPIVVLLRTGRALAISGAVLRAEAILVTWFLGTQTGPAIADVLFGDYNPSGKLPVSFPADSGQQPLFYNAPRTGRPQGNGDRTFKATWREVHSKALFPFGFGLSYTSFSFATPLLSTSTMGWDETLKASVQVSNTGERDGEEVVQLYIHDCVASRVRPVRELKGFRKVLLRAGETQKISFELRRLDLSFHGADGNFQAEPGEFHLWISSSSAAGEPVKFQLMPASVA</sequence>
<reference evidence="9 10" key="1">
    <citation type="submission" date="2024-02" db="EMBL/GenBank/DDBJ databases">
        <authorList>
            <person name="Chen Y."/>
            <person name="Shah S."/>
            <person name="Dougan E. K."/>
            <person name="Thang M."/>
            <person name="Chan C."/>
        </authorList>
    </citation>
    <scope>NUCLEOTIDE SEQUENCE [LARGE SCALE GENOMIC DNA]</scope>
</reference>
<evidence type="ECO:0000256" key="5">
    <source>
        <dbReference type="ARBA" id="ARBA00022801"/>
    </source>
</evidence>
<proteinExistence type="inferred from homology"/>
<organism evidence="9 10">
    <name type="scientific">Durusdinium trenchii</name>
    <dbReference type="NCBI Taxonomy" id="1381693"/>
    <lineage>
        <taxon>Eukaryota</taxon>
        <taxon>Sar</taxon>
        <taxon>Alveolata</taxon>
        <taxon>Dinophyceae</taxon>
        <taxon>Suessiales</taxon>
        <taxon>Symbiodiniaceae</taxon>
        <taxon>Durusdinium</taxon>
    </lineage>
</organism>
<keyword evidence="6 7" id="KW-0326">Glycosidase</keyword>
<dbReference type="InterPro" id="IPR026891">
    <property type="entry name" value="Fn3-like"/>
</dbReference>
<dbReference type="InterPro" id="IPR036962">
    <property type="entry name" value="Glyco_hydro_3_N_sf"/>
</dbReference>
<dbReference type="InterPro" id="IPR051915">
    <property type="entry name" value="Cellulose_Degrad_GH3"/>
</dbReference>
<dbReference type="Pfam" id="PF14310">
    <property type="entry name" value="Fn3-like"/>
    <property type="match status" value="1"/>
</dbReference>
<accession>A0ABP0KX83</accession>
<evidence type="ECO:0000313" key="9">
    <source>
        <dbReference type="EMBL" id="CAK9031496.1"/>
    </source>
</evidence>
<gene>
    <name evidence="9" type="ORF">SCF082_LOCUS19670</name>
</gene>
<dbReference type="Pfam" id="PF01915">
    <property type="entry name" value="Glyco_hydro_3_C"/>
    <property type="match status" value="1"/>
</dbReference>
<comment type="catalytic activity">
    <reaction evidence="1">
        <text>Hydrolysis of terminal, non-reducing beta-D-glucosyl residues with release of beta-D-glucose.</text>
        <dbReference type="EC" id="3.2.1.21"/>
    </reaction>
</comment>
<dbReference type="Gene3D" id="2.60.40.10">
    <property type="entry name" value="Immunoglobulins"/>
    <property type="match status" value="1"/>
</dbReference>
<dbReference type="Gene3D" id="3.20.20.300">
    <property type="entry name" value="Glycoside hydrolase, family 3, N-terminal domain"/>
    <property type="match status" value="1"/>
</dbReference>
<dbReference type="InterPro" id="IPR002772">
    <property type="entry name" value="Glyco_hydro_3_C"/>
</dbReference>
<evidence type="ECO:0000256" key="7">
    <source>
        <dbReference type="RuleBase" id="RU361161"/>
    </source>
</evidence>
<evidence type="ECO:0000259" key="8">
    <source>
        <dbReference type="SMART" id="SM01217"/>
    </source>
</evidence>
<dbReference type="EC" id="3.2.1.21" evidence="3"/>
<evidence type="ECO:0000256" key="6">
    <source>
        <dbReference type="ARBA" id="ARBA00023295"/>
    </source>
</evidence>
<keyword evidence="10" id="KW-1185">Reference proteome</keyword>
<dbReference type="SUPFAM" id="SSF52279">
    <property type="entry name" value="Beta-D-glucan exohydrolase, C-terminal domain"/>
    <property type="match status" value="1"/>
</dbReference>
<name>A0ABP0KX83_9DINO</name>
<dbReference type="PROSITE" id="PS00775">
    <property type="entry name" value="GLYCOSYL_HYDROL_F3"/>
    <property type="match status" value="1"/>
</dbReference>
<evidence type="ECO:0000256" key="3">
    <source>
        <dbReference type="ARBA" id="ARBA00012744"/>
    </source>
</evidence>
<keyword evidence="5 7" id="KW-0378">Hydrolase</keyword>
<dbReference type="Gene3D" id="3.40.50.1700">
    <property type="entry name" value="Glycoside hydrolase family 3 C-terminal domain"/>
    <property type="match status" value="1"/>
</dbReference>
<dbReference type="Proteomes" id="UP001642464">
    <property type="component" value="Unassembled WGS sequence"/>
</dbReference>
<dbReference type="PRINTS" id="PR00133">
    <property type="entry name" value="GLHYDRLASE3"/>
</dbReference>
<dbReference type="PANTHER" id="PTHR30620">
    <property type="entry name" value="PERIPLASMIC BETA-GLUCOSIDASE-RELATED"/>
    <property type="match status" value="1"/>
</dbReference>
<dbReference type="NCBIfam" id="NF011678">
    <property type="entry name" value="PRK15098.1"/>
    <property type="match status" value="1"/>
</dbReference>
<evidence type="ECO:0000256" key="1">
    <source>
        <dbReference type="ARBA" id="ARBA00000448"/>
    </source>
</evidence>
<dbReference type="SMART" id="SM01217">
    <property type="entry name" value="Fn3_like"/>
    <property type="match status" value="1"/>
</dbReference>
<evidence type="ECO:0000256" key="4">
    <source>
        <dbReference type="ARBA" id="ARBA00022729"/>
    </source>
</evidence>
<keyword evidence="4" id="KW-0732">Signal</keyword>
<dbReference type="InterPro" id="IPR013783">
    <property type="entry name" value="Ig-like_fold"/>
</dbReference>
<dbReference type="PANTHER" id="PTHR30620:SF16">
    <property type="entry name" value="LYSOSOMAL BETA GLUCOSIDASE"/>
    <property type="match status" value="1"/>
</dbReference>
<feature type="domain" description="Fibronectin type III-like" evidence="8">
    <location>
        <begin position="642"/>
        <end position="711"/>
    </location>
</feature>
<comment type="similarity">
    <text evidence="2 7">Belongs to the glycosyl hydrolase 3 family.</text>
</comment>
<dbReference type="InterPro" id="IPR036881">
    <property type="entry name" value="Glyco_hydro_3_C_sf"/>
</dbReference>